<sequence length="135" mass="14956">MNRKFLITWVGVFVLTAATSIIWHVALFEQRYLELGVFTRMADPIYAFGFLAWIMEATAITLLYVHSKWADHGLWGALKLSWCVSLYAAASALVGTAAKVEISDLTGWFLIAGGFIFLHATVLAAWLAFSPRAKA</sequence>
<feature type="transmembrane region" description="Helical" evidence="1">
    <location>
        <begin position="45"/>
        <end position="65"/>
    </location>
</feature>
<feature type="transmembrane region" description="Helical" evidence="1">
    <location>
        <begin position="108"/>
        <end position="129"/>
    </location>
</feature>
<feature type="transmembrane region" description="Helical" evidence="1">
    <location>
        <begin position="77"/>
        <end position="96"/>
    </location>
</feature>
<keyword evidence="1" id="KW-0472">Membrane</keyword>
<gene>
    <name evidence="2" type="ORF">K1718_00185</name>
</gene>
<keyword evidence="1" id="KW-0812">Transmembrane</keyword>
<accession>A0ABY8F5V1</accession>
<reference evidence="2 3" key="1">
    <citation type="submission" date="2023-03" db="EMBL/GenBank/DDBJ databases">
        <title>Roseibium porphyridii sp. nov. and Roseibium rhodosorbium sp. nov. isolated from marine algae, Porphyridium cruentum and Rhodosorus marinus, respectively.</title>
        <authorList>
            <person name="Lee M.W."/>
            <person name="Choi B.J."/>
            <person name="Lee J.K."/>
            <person name="Choi D.G."/>
            <person name="Baek J.H."/>
            <person name="Bayburt H."/>
            <person name="Kim J.M."/>
            <person name="Han D.M."/>
            <person name="Kim K.H."/>
            <person name="Jeon C.O."/>
        </authorList>
    </citation>
    <scope>NUCLEOTIDE SEQUENCE [LARGE SCALE GENOMIC DNA]</scope>
    <source>
        <strain evidence="2 3">KMA01</strain>
    </source>
</reference>
<proteinExistence type="predicted"/>
<organism evidence="2 3">
    <name type="scientific">Roseibium porphyridii</name>
    <dbReference type="NCBI Taxonomy" id="2866279"/>
    <lineage>
        <taxon>Bacteria</taxon>
        <taxon>Pseudomonadati</taxon>
        <taxon>Pseudomonadota</taxon>
        <taxon>Alphaproteobacteria</taxon>
        <taxon>Hyphomicrobiales</taxon>
        <taxon>Stappiaceae</taxon>
        <taxon>Roseibium</taxon>
    </lineage>
</organism>
<evidence type="ECO:0000313" key="3">
    <source>
        <dbReference type="Proteomes" id="UP001209803"/>
    </source>
</evidence>
<dbReference type="RefSeq" id="WP_265680159.1">
    <property type="nucleotide sequence ID" value="NZ_CP120863.1"/>
</dbReference>
<evidence type="ECO:0000256" key="1">
    <source>
        <dbReference type="SAM" id="Phobius"/>
    </source>
</evidence>
<name>A0ABY8F5V1_9HYPH</name>
<dbReference type="EMBL" id="CP120863">
    <property type="protein sequence ID" value="WFE89814.1"/>
    <property type="molecule type" value="Genomic_DNA"/>
</dbReference>
<keyword evidence="1" id="KW-1133">Transmembrane helix</keyword>
<evidence type="ECO:0000313" key="2">
    <source>
        <dbReference type="EMBL" id="WFE89814.1"/>
    </source>
</evidence>
<protein>
    <submittedName>
        <fullName evidence="2">Uncharacterized protein</fullName>
    </submittedName>
</protein>
<keyword evidence="3" id="KW-1185">Reference proteome</keyword>
<dbReference type="Proteomes" id="UP001209803">
    <property type="component" value="Chromosome"/>
</dbReference>
<feature type="transmembrane region" description="Helical" evidence="1">
    <location>
        <begin position="7"/>
        <end position="25"/>
    </location>
</feature>